<keyword evidence="6 7" id="KW-0804">Transcription</keyword>
<feature type="domain" description="SpoVT-AbrB" evidence="9">
    <location>
        <begin position="83"/>
        <end position="126"/>
    </location>
</feature>
<dbReference type="HAMAP" id="MF_01008">
    <property type="entry name" value="MraZ"/>
    <property type="match status" value="1"/>
</dbReference>
<evidence type="ECO:0000313" key="10">
    <source>
        <dbReference type="EMBL" id="MBB4017942.1"/>
    </source>
</evidence>
<keyword evidence="5 7" id="KW-0238">DNA-binding</keyword>
<evidence type="ECO:0000256" key="1">
    <source>
        <dbReference type="ARBA" id="ARBA00013860"/>
    </source>
</evidence>
<accession>A0A840C1T1</accession>
<comment type="subunit">
    <text evidence="7">Forms oligomers.</text>
</comment>
<dbReference type="PANTHER" id="PTHR34701:SF1">
    <property type="entry name" value="TRANSCRIPTIONAL REGULATOR MRAZ"/>
    <property type="match status" value="1"/>
</dbReference>
<dbReference type="RefSeq" id="WP_019403415.1">
    <property type="nucleotide sequence ID" value="NZ_JACIEN010000003.1"/>
</dbReference>
<dbReference type="EMBL" id="JACIEN010000003">
    <property type="protein sequence ID" value="MBB4017942.1"/>
    <property type="molecule type" value="Genomic_DNA"/>
</dbReference>
<dbReference type="InterPro" id="IPR038619">
    <property type="entry name" value="MraZ_sf"/>
</dbReference>
<comment type="subcellular location">
    <subcellularLocation>
        <location evidence="7">Cytoplasm</location>
        <location evidence="7">Nucleoid</location>
    </subcellularLocation>
</comment>
<evidence type="ECO:0000256" key="3">
    <source>
        <dbReference type="ARBA" id="ARBA00022737"/>
    </source>
</evidence>
<evidence type="ECO:0000259" key="9">
    <source>
        <dbReference type="PROSITE" id="PS51740"/>
    </source>
</evidence>
<dbReference type="GO" id="GO:0003700">
    <property type="term" value="F:DNA-binding transcription factor activity"/>
    <property type="evidence" value="ECO:0007669"/>
    <property type="project" value="UniProtKB-UniRule"/>
</dbReference>
<dbReference type="SUPFAM" id="SSF89447">
    <property type="entry name" value="AbrB/MazE/MraZ-like"/>
    <property type="match status" value="1"/>
</dbReference>
<dbReference type="AlphaFoldDB" id="A0A840C1T1"/>
<dbReference type="InterPro" id="IPR037914">
    <property type="entry name" value="SpoVT-AbrB_sf"/>
</dbReference>
<evidence type="ECO:0000256" key="7">
    <source>
        <dbReference type="HAMAP-Rule" id="MF_01008"/>
    </source>
</evidence>
<feature type="domain" description="SpoVT-AbrB" evidence="9">
    <location>
        <begin position="7"/>
        <end position="52"/>
    </location>
</feature>
<dbReference type="Pfam" id="PF02381">
    <property type="entry name" value="MraZ"/>
    <property type="match status" value="1"/>
</dbReference>
<evidence type="ECO:0000256" key="6">
    <source>
        <dbReference type="ARBA" id="ARBA00023163"/>
    </source>
</evidence>
<keyword evidence="11" id="KW-1185">Reference proteome</keyword>
<keyword evidence="4 7" id="KW-0805">Transcription regulation</keyword>
<sequence>MDRFVSNFTNRVDAKGRVSIPASFRAVLARDGFEGLYVHPALDAPALDAGGNALLAEIDGLLSTLSPYSEERDHLSTALLGTSEVLKVDPEGRVILTDTLREHAGLADTVTFVGHGHKFQLWEPERFRAHLEEARAKVRDLKKSLGAARGLATPLASRPGGMPPGARE</sequence>
<dbReference type="CDD" id="cd16321">
    <property type="entry name" value="MraZ_C"/>
    <property type="match status" value="1"/>
</dbReference>
<evidence type="ECO:0000256" key="5">
    <source>
        <dbReference type="ARBA" id="ARBA00023125"/>
    </source>
</evidence>
<dbReference type="PROSITE" id="PS51740">
    <property type="entry name" value="SPOVT_ABRB"/>
    <property type="match status" value="2"/>
</dbReference>
<dbReference type="InterPro" id="IPR035642">
    <property type="entry name" value="MraZ_N"/>
</dbReference>
<organism evidence="10 11">
    <name type="scientific">Chelatococcus caeni</name>
    <dbReference type="NCBI Taxonomy" id="1348468"/>
    <lineage>
        <taxon>Bacteria</taxon>
        <taxon>Pseudomonadati</taxon>
        <taxon>Pseudomonadota</taxon>
        <taxon>Alphaproteobacteria</taxon>
        <taxon>Hyphomicrobiales</taxon>
        <taxon>Chelatococcaceae</taxon>
        <taxon>Chelatococcus</taxon>
    </lineage>
</organism>
<dbReference type="Gene3D" id="3.40.1550.20">
    <property type="entry name" value="Transcriptional regulator MraZ domain"/>
    <property type="match status" value="1"/>
</dbReference>
<dbReference type="GO" id="GO:2000143">
    <property type="term" value="P:negative regulation of DNA-templated transcription initiation"/>
    <property type="evidence" value="ECO:0007669"/>
    <property type="project" value="TreeGrafter"/>
</dbReference>
<dbReference type="InterPro" id="IPR007159">
    <property type="entry name" value="SpoVT-AbrB_dom"/>
</dbReference>
<dbReference type="PANTHER" id="PTHR34701">
    <property type="entry name" value="TRANSCRIPTIONAL REGULATOR MRAZ"/>
    <property type="match status" value="1"/>
</dbReference>
<dbReference type="GO" id="GO:0009295">
    <property type="term" value="C:nucleoid"/>
    <property type="evidence" value="ECO:0007669"/>
    <property type="project" value="UniProtKB-SubCell"/>
</dbReference>
<keyword evidence="3" id="KW-0677">Repeat</keyword>
<name>A0A840C1T1_9HYPH</name>
<evidence type="ECO:0000313" key="11">
    <source>
        <dbReference type="Proteomes" id="UP000577362"/>
    </source>
</evidence>
<dbReference type="InterPro" id="IPR035644">
    <property type="entry name" value="MraZ_C"/>
</dbReference>
<dbReference type="GO" id="GO:0000976">
    <property type="term" value="F:transcription cis-regulatory region binding"/>
    <property type="evidence" value="ECO:0007669"/>
    <property type="project" value="TreeGrafter"/>
</dbReference>
<proteinExistence type="inferred from homology"/>
<dbReference type="InterPro" id="IPR003444">
    <property type="entry name" value="MraZ"/>
</dbReference>
<evidence type="ECO:0000256" key="8">
    <source>
        <dbReference type="SAM" id="MobiDB-lite"/>
    </source>
</evidence>
<feature type="region of interest" description="Disordered" evidence="8">
    <location>
        <begin position="149"/>
        <end position="168"/>
    </location>
</feature>
<dbReference type="GO" id="GO:0005737">
    <property type="term" value="C:cytoplasm"/>
    <property type="evidence" value="ECO:0007669"/>
    <property type="project" value="UniProtKB-UniRule"/>
</dbReference>
<dbReference type="InterPro" id="IPR020603">
    <property type="entry name" value="MraZ_dom"/>
</dbReference>
<protein>
    <recommendedName>
        <fullName evidence="1 7">Transcriptional regulator MraZ</fullName>
    </recommendedName>
</protein>
<comment type="similarity">
    <text evidence="7">Belongs to the MraZ family.</text>
</comment>
<gene>
    <name evidence="7" type="primary">mraZ</name>
    <name evidence="10" type="ORF">GGR16_002976</name>
</gene>
<evidence type="ECO:0000256" key="4">
    <source>
        <dbReference type="ARBA" id="ARBA00023015"/>
    </source>
</evidence>
<evidence type="ECO:0000256" key="2">
    <source>
        <dbReference type="ARBA" id="ARBA00022490"/>
    </source>
</evidence>
<dbReference type="NCBIfam" id="NF001477">
    <property type="entry name" value="PRK00326.2-4"/>
    <property type="match status" value="1"/>
</dbReference>
<dbReference type="CDD" id="cd16320">
    <property type="entry name" value="MraZ_N"/>
    <property type="match status" value="1"/>
</dbReference>
<dbReference type="Proteomes" id="UP000577362">
    <property type="component" value="Unassembled WGS sequence"/>
</dbReference>
<comment type="caution">
    <text evidence="10">The sequence shown here is derived from an EMBL/GenBank/DDBJ whole genome shotgun (WGS) entry which is preliminary data.</text>
</comment>
<reference evidence="10 11" key="1">
    <citation type="submission" date="2020-08" db="EMBL/GenBank/DDBJ databases">
        <title>Genomic Encyclopedia of Type Strains, Phase IV (KMG-IV): sequencing the most valuable type-strain genomes for metagenomic binning, comparative biology and taxonomic classification.</title>
        <authorList>
            <person name="Goeker M."/>
        </authorList>
    </citation>
    <scope>NUCLEOTIDE SEQUENCE [LARGE SCALE GENOMIC DNA]</scope>
    <source>
        <strain evidence="10 11">DSM 103737</strain>
    </source>
</reference>
<keyword evidence="2 7" id="KW-0963">Cytoplasm</keyword>